<evidence type="ECO:0000259" key="6">
    <source>
        <dbReference type="Pfam" id="PF00135"/>
    </source>
</evidence>
<keyword evidence="2" id="KW-0719">Serine esterase</keyword>
<dbReference type="Gene3D" id="3.40.50.1820">
    <property type="entry name" value="alpha/beta hydrolase"/>
    <property type="match status" value="1"/>
</dbReference>
<dbReference type="GO" id="GO:0052689">
    <property type="term" value="F:carboxylic ester hydrolase activity"/>
    <property type="evidence" value="ECO:0007669"/>
    <property type="project" value="UniProtKB-KW"/>
</dbReference>
<keyword evidence="3 5" id="KW-0378">Hydrolase</keyword>
<evidence type="ECO:0000256" key="4">
    <source>
        <dbReference type="ARBA" id="ARBA00023180"/>
    </source>
</evidence>
<evidence type="ECO:0000256" key="1">
    <source>
        <dbReference type="ARBA" id="ARBA00005964"/>
    </source>
</evidence>
<proteinExistence type="inferred from homology"/>
<evidence type="ECO:0000256" key="3">
    <source>
        <dbReference type="ARBA" id="ARBA00022801"/>
    </source>
</evidence>
<comment type="similarity">
    <text evidence="1 5">Belongs to the type-B carboxylesterase/lipase family.</text>
</comment>
<reference evidence="7" key="1">
    <citation type="submission" date="2015-11" db="EMBL/GenBank/DDBJ databases">
        <title>De novo transcriptome assembly of four potential Pierce s Disease insect vectors from Arizona vineyards.</title>
        <authorList>
            <person name="Tassone E.E."/>
        </authorList>
    </citation>
    <scope>NUCLEOTIDE SEQUENCE</scope>
</reference>
<dbReference type="Pfam" id="PF00135">
    <property type="entry name" value="COesterase"/>
    <property type="match status" value="1"/>
</dbReference>
<dbReference type="AlphaFoldDB" id="A0A1B6JPS1"/>
<gene>
    <name evidence="7" type="ORF">g.21571</name>
</gene>
<dbReference type="InterPro" id="IPR019826">
    <property type="entry name" value="Carboxylesterase_B_AS"/>
</dbReference>
<dbReference type="InterPro" id="IPR002018">
    <property type="entry name" value="CarbesteraseB"/>
</dbReference>
<dbReference type="InterPro" id="IPR029058">
    <property type="entry name" value="AB_hydrolase_fold"/>
</dbReference>
<dbReference type="SUPFAM" id="SSF53474">
    <property type="entry name" value="alpha/beta-Hydrolases"/>
    <property type="match status" value="1"/>
</dbReference>
<name>A0A1B6JPS1_9HEMI</name>
<evidence type="ECO:0000256" key="2">
    <source>
        <dbReference type="ARBA" id="ARBA00022487"/>
    </source>
</evidence>
<dbReference type="PANTHER" id="PTHR43142:SF1">
    <property type="entry name" value="CARBOXYLIC ESTER HYDROLASE"/>
    <property type="match status" value="1"/>
</dbReference>
<dbReference type="EC" id="3.1.1.-" evidence="5"/>
<sequence>KKSAGLVKTTYYSFQGIPYAKPPVGQLRFKTAEPYGQWEGIREASKEGNDPIQRHLLFGYQTGDEDCLYLNVYTTQPEEGAKKAVMVWIHGGGFVSGSGSCELYGPDFLIEKDIVLVTINYRCGVLGFLSLESDKLPGNLGLKDQVLALKWVQDNIHSFGGDPKNVTIFGESAGAASVQYHLLSPLSRGLFHKAILQSGTALAQCALQDKPREKAFLLARALGCFSQDPDTVLEFLMTLPASDLMNVQKHESFCSKKEKIQNLSCVFAPCIEIAGDTPFLPDYPRKILERGKFSKVPIIIGLTDKEGLFLYSIPHIKWEEMINSNPTVVVPGNLDIAAGSEEEDKLSKEILHFYSSRGTLTWDITPDCIDFLGDILITIELESSRQYFLDNEVPVYTYLFSYTSPRSLSSSLLPQTVPDKAAQLICTGASHADELGFLFKSNMSHIPFTPPTAEDEALMTNLLQAWTTFAKTGNPNSEEPEIIWQEDSVQNPCYMDIGHDWKMVNGSLFPKRVEFWKKIYKKYSYLY</sequence>
<dbReference type="EMBL" id="GECU01006458">
    <property type="protein sequence ID" value="JAT01249.1"/>
    <property type="molecule type" value="Transcribed_RNA"/>
</dbReference>
<protein>
    <recommendedName>
        <fullName evidence="5">Carboxylic ester hydrolase</fullName>
        <ecNumber evidence="5">3.1.1.-</ecNumber>
    </recommendedName>
</protein>
<feature type="non-terminal residue" evidence="7">
    <location>
        <position position="1"/>
    </location>
</feature>
<organism evidence="7">
    <name type="scientific">Homalodisca liturata</name>
    <dbReference type="NCBI Taxonomy" id="320908"/>
    <lineage>
        <taxon>Eukaryota</taxon>
        <taxon>Metazoa</taxon>
        <taxon>Ecdysozoa</taxon>
        <taxon>Arthropoda</taxon>
        <taxon>Hexapoda</taxon>
        <taxon>Insecta</taxon>
        <taxon>Pterygota</taxon>
        <taxon>Neoptera</taxon>
        <taxon>Paraneoptera</taxon>
        <taxon>Hemiptera</taxon>
        <taxon>Auchenorrhyncha</taxon>
        <taxon>Membracoidea</taxon>
        <taxon>Cicadellidae</taxon>
        <taxon>Cicadellinae</taxon>
        <taxon>Proconiini</taxon>
        <taxon>Homalodisca</taxon>
    </lineage>
</organism>
<evidence type="ECO:0000256" key="5">
    <source>
        <dbReference type="RuleBase" id="RU361235"/>
    </source>
</evidence>
<keyword evidence="4" id="KW-0325">Glycoprotein</keyword>
<dbReference type="PANTHER" id="PTHR43142">
    <property type="entry name" value="CARBOXYLIC ESTER HYDROLASE"/>
    <property type="match status" value="1"/>
</dbReference>
<dbReference type="PROSITE" id="PS00122">
    <property type="entry name" value="CARBOXYLESTERASE_B_1"/>
    <property type="match status" value="1"/>
</dbReference>
<feature type="domain" description="Carboxylesterase type B" evidence="6">
    <location>
        <begin position="9"/>
        <end position="516"/>
    </location>
</feature>
<evidence type="ECO:0000313" key="7">
    <source>
        <dbReference type="EMBL" id="JAT01249.1"/>
    </source>
</evidence>
<accession>A0A1B6JPS1</accession>